<reference evidence="1 2" key="2">
    <citation type="submission" date="2019-08" db="EMBL/GenBank/DDBJ databases">
        <authorList>
            <person name="Henke P."/>
        </authorList>
    </citation>
    <scope>NUCLEOTIDE SEQUENCE [LARGE SCALE GENOMIC DNA]</scope>
    <source>
        <strain evidence="1">Phe10_nw2017</strain>
    </source>
</reference>
<name>A0A5C6M252_9PLAN</name>
<keyword evidence="2" id="KW-1185">Reference proteome</keyword>
<protein>
    <submittedName>
        <fullName evidence="1">Uncharacterized protein</fullName>
    </submittedName>
</protein>
<accession>A0A5C6M252</accession>
<sequence>MPVPAYQSQLIEDKLWEDERYNRVPVLDPVEGDVFCVDPPSEDQVMRAMPNDPAGGFAFFQETQINNVRIVVEPLVDRLDDCKVYPLVGPARLHHCHYKCTIYYDKTIRAYWPVPFTHTDQSQEVVYIDKDHLIRCAGPAMQ</sequence>
<reference evidence="1 2" key="1">
    <citation type="submission" date="2019-08" db="EMBL/GenBank/DDBJ databases">
        <title>100 year-old enigma solved: identification of Planctomyces bekefii, the type genus and species of the phylum Planctomycetes.</title>
        <authorList>
            <person name="Svetlana D.N."/>
            <person name="Overmann J."/>
        </authorList>
    </citation>
    <scope>NUCLEOTIDE SEQUENCE [LARGE SCALE GENOMIC DNA]</scope>
    <source>
        <strain evidence="1">Phe10_nw2017</strain>
    </source>
</reference>
<dbReference type="Proteomes" id="UP000321083">
    <property type="component" value="Unassembled WGS sequence"/>
</dbReference>
<organism evidence="1 2">
    <name type="scientific">Planctomyces bekefii</name>
    <dbReference type="NCBI Taxonomy" id="1653850"/>
    <lineage>
        <taxon>Bacteria</taxon>
        <taxon>Pseudomonadati</taxon>
        <taxon>Planctomycetota</taxon>
        <taxon>Planctomycetia</taxon>
        <taxon>Planctomycetales</taxon>
        <taxon>Planctomycetaceae</taxon>
        <taxon>Planctomyces</taxon>
    </lineage>
</organism>
<evidence type="ECO:0000313" key="1">
    <source>
        <dbReference type="EMBL" id="TWW08269.1"/>
    </source>
</evidence>
<comment type="caution">
    <text evidence="1">The sequence shown here is derived from an EMBL/GenBank/DDBJ whole genome shotgun (WGS) entry which is preliminary data.</text>
</comment>
<proteinExistence type="predicted"/>
<gene>
    <name evidence="1" type="ORF">E3A20_26030</name>
</gene>
<evidence type="ECO:0000313" key="2">
    <source>
        <dbReference type="Proteomes" id="UP000321083"/>
    </source>
</evidence>
<dbReference type="EMBL" id="SRHE01000753">
    <property type="protein sequence ID" value="TWW08269.1"/>
    <property type="molecule type" value="Genomic_DNA"/>
</dbReference>
<dbReference type="AlphaFoldDB" id="A0A5C6M252"/>